<dbReference type="Proteomes" id="UP000199161">
    <property type="component" value="Unassembled WGS sequence"/>
</dbReference>
<dbReference type="AlphaFoldDB" id="A0A1I1H0D4"/>
<dbReference type="GeneID" id="30920519"/>
<gene>
    <name evidence="1" type="ORF">SAMN05444422_105131</name>
</gene>
<keyword evidence="2" id="KW-1185">Reference proteome</keyword>
<protein>
    <recommendedName>
        <fullName evidence="3">Double zinc ribbon</fullName>
    </recommendedName>
</protein>
<proteinExistence type="predicted"/>
<name>A0A1I1H0D4_NATHA</name>
<dbReference type="OrthoDB" id="202127at2157"/>
<sequence>MGGVYSCRSCNAHFKATRRQCSVCGTAGMETDRETCVSCGTTLADSPVQQCPRCGSSDVELIARE</sequence>
<evidence type="ECO:0000313" key="2">
    <source>
        <dbReference type="Proteomes" id="UP000199161"/>
    </source>
</evidence>
<reference evidence="2" key="1">
    <citation type="submission" date="2016-10" db="EMBL/GenBank/DDBJ databases">
        <authorList>
            <person name="Varghese N."/>
            <person name="Submissions S."/>
        </authorList>
    </citation>
    <scope>NUCLEOTIDE SEQUENCE [LARGE SCALE GENOMIC DNA]</scope>
    <source>
        <strain evidence="2">DSM 13078</strain>
    </source>
</reference>
<evidence type="ECO:0000313" key="1">
    <source>
        <dbReference type="EMBL" id="SFC17517.1"/>
    </source>
</evidence>
<dbReference type="EMBL" id="FOKW01000005">
    <property type="protein sequence ID" value="SFC17517.1"/>
    <property type="molecule type" value="Genomic_DNA"/>
</dbReference>
<accession>A0A1I1H0D4</accession>
<organism evidence="1 2">
    <name type="scientific">Natronobacterium haloterrestre</name>
    <name type="common">Halobiforma haloterrestris</name>
    <dbReference type="NCBI Taxonomy" id="148448"/>
    <lineage>
        <taxon>Archaea</taxon>
        <taxon>Methanobacteriati</taxon>
        <taxon>Methanobacteriota</taxon>
        <taxon>Stenosarchaea group</taxon>
        <taxon>Halobacteria</taxon>
        <taxon>Halobacteriales</taxon>
        <taxon>Natrialbaceae</taxon>
        <taxon>Natronobacterium</taxon>
    </lineage>
</organism>
<evidence type="ECO:0008006" key="3">
    <source>
        <dbReference type="Google" id="ProtNLM"/>
    </source>
</evidence>
<dbReference type="RefSeq" id="WP_007141437.1">
    <property type="nucleotide sequence ID" value="NZ_FOKW01000005.1"/>
</dbReference>